<gene>
    <name evidence="2" type="ORF">TQ39_14795</name>
</gene>
<comment type="caution">
    <text evidence="2">The sequence shown here is derived from an EMBL/GenBank/DDBJ whole genome shotgun (WGS) entry which is preliminary data.</text>
</comment>
<protein>
    <submittedName>
        <fullName evidence="2">Uncharacterized protein</fullName>
    </submittedName>
</protein>
<dbReference type="EMBL" id="JXXK01000026">
    <property type="protein sequence ID" value="KJF38963.1"/>
    <property type="molecule type" value="Genomic_DNA"/>
</dbReference>
<keyword evidence="1" id="KW-0472">Membrane</keyword>
<dbReference type="Proteomes" id="UP000032483">
    <property type="component" value="Unassembled WGS sequence"/>
</dbReference>
<name>A0A0D8IZK2_9FIRM</name>
<accession>A0A0D8IZK2</accession>
<evidence type="ECO:0000313" key="2">
    <source>
        <dbReference type="EMBL" id="KJF38963.1"/>
    </source>
</evidence>
<feature type="transmembrane region" description="Helical" evidence="1">
    <location>
        <begin position="26"/>
        <end position="51"/>
    </location>
</feature>
<keyword evidence="3" id="KW-1185">Reference proteome</keyword>
<dbReference type="GeneID" id="42857830"/>
<keyword evidence="1" id="KW-1133">Transmembrane helix</keyword>
<dbReference type="AlphaFoldDB" id="A0A0D8IZK2"/>
<dbReference type="RefSeq" id="WP_050006073.1">
    <property type="nucleotide sequence ID" value="NZ_DBFXFE010000014.1"/>
</dbReference>
<sequence>MPKADTPVVKTLRQSVKTAQAPGVGFALFVILLICLIALVAGFAFGIFFSAEPTGKGITLKQAEQTLNTEYYECIK</sequence>
<keyword evidence="1" id="KW-0812">Transmembrane</keyword>
<organism evidence="2 3">
    <name type="scientific">Ruthenibacterium lactatiformans</name>
    <dbReference type="NCBI Taxonomy" id="1550024"/>
    <lineage>
        <taxon>Bacteria</taxon>
        <taxon>Bacillati</taxon>
        <taxon>Bacillota</taxon>
        <taxon>Clostridia</taxon>
        <taxon>Eubacteriales</taxon>
        <taxon>Oscillospiraceae</taxon>
        <taxon>Ruthenibacterium</taxon>
    </lineage>
</organism>
<reference evidence="2" key="1">
    <citation type="submission" date="2015-02" db="EMBL/GenBank/DDBJ databases">
        <title>A novel member of the family Ruminococcaceae isolated from human feces.</title>
        <authorList>
            <person name="Shkoporov A.N."/>
            <person name="Chaplin A.V."/>
            <person name="Motuzova O.V."/>
            <person name="Kafarskaia L.I."/>
            <person name="Khokhlova E.V."/>
            <person name="Efimov B.A."/>
        </authorList>
    </citation>
    <scope>NUCLEOTIDE SEQUENCE [LARGE SCALE GENOMIC DNA]</scope>
    <source>
        <strain evidence="2">585-1</strain>
    </source>
</reference>
<proteinExistence type="predicted"/>
<evidence type="ECO:0000256" key="1">
    <source>
        <dbReference type="SAM" id="Phobius"/>
    </source>
</evidence>
<evidence type="ECO:0000313" key="3">
    <source>
        <dbReference type="Proteomes" id="UP000032483"/>
    </source>
</evidence>